<evidence type="ECO:0000313" key="2">
    <source>
        <dbReference type="EMBL" id="KAJ3718596.1"/>
    </source>
</evidence>
<dbReference type="AlphaFoldDB" id="A0AA38J8Z9"/>
<protein>
    <submittedName>
        <fullName evidence="2">Uncharacterized protein</fullName>
    </submittedName>
</protein>
<dbReference type="Proteomes" id="UP001176059">
    <property type="component" value="Unassembled WGS sequence"/>
</dbReference>
<comment type="caution">
    <text evidence="2">The sequence shown here is derived from an EMBL/GenBank/DDBJ whole genome shotgun (WGS) entry which is preliminary data.</text>
</comment>
<organism evidence="2 3">
    <name type="scientific">Lentinula guzmanii</name>
    <dbReference type="NCBI Taxonomy" id="2804957"/>
    <lineage>
        <taxon>Eukaryota</taxon>
        <taxon>Fungi</taxon>
        <taxon>Dikarya</taxon>
        <taxon>Basidiomycota</taxon>
        <taxon>Agaricomycotina</taxon>
        <taxon>Agaricomycetes</taxon>
        <taxon>Agaricomycetidae</taxon>
        <taxon>Agaricales</taxon>
        <taxon>Marasmiineae</taxon>
        <taxon>Omphalotaceae</taxon>
        <taxon>Lentinula</taxon>
    </lineage>
</organism>
<gene>
    <name evidence="2" type="ORF">DFJ43DRAFT_1042919</name>
</gene>
<evidence type="ECO:0000256" key="1">
    <source>
        <dbReference type="SAM" id="MobiDB-lite"/>
    </source>
</evidence>
<reference evidence="2" key="1">
    <citation type="submission" date="2022-08" db="EMBL/GenBank/DDBJ databases">
        <authorList>
            <consortium name="DOE Joint Genome Institute"/>
            <person name="Min B."/>
            <person name="Sierra-Patev S."/>
            <person name="Naranjo-Ortiz M."/>
            <person name="Looney B."/>
            <person name="Konkel Z."/>
            <person name="Slot J.C."/>
            <person name="Sakamoto Y."/>
            <person name="Steenwyk J.L."/>
            <person name="Rokas A."/>
            <person name="Carro J."/>
            <person name="Camarero S."/>
            <person name="Ferreira P."/>
            <person name="Molpeceres G."/>
            <person name="Ruiz-duenas F.J."/>
            <person name="Serrano A."/>
            <person name="Henrissat B."/>
            <person name="Drula E."/>
            <person name="Hughes K.W."/>
            <person name="Mata J.L."/>
            <person name="Ishikawa N.K."/>
            <person name="Vargas-Isla R."/>
            <person name="Ushijima S."/>
            <person name="Smith C.A."/>
            <person name="Ahrendt S."/>
            <person name="Andreopoulos W."/>
            <person name="He G."/>
            <person name="LaButti K."/>
            <person name="Lipzen A."/>
            <person name="Ng V."/>
            <person name="Riley R."/>
            <person name="Sandor L."/>
            <person name="Barry K."/>
            <person name="Martinez A.T."/>
            <person name="Xiao Y."/>
            <person name="Gibbons J.G."/>
            <person name="Terashima K."/>
            <person name="Hibbett D.S."/>
            <person name="Grigoriev I.V."/>
        </authorList>
    </citation>
    <scope>NUCLEOTIDE SEQUENCE</scope>
    <source>
        <strain evidence="2">ET3784</strain>
    </source>
</reference>
<accession>A0AA38J8Z9</accession>
<keyword evidence="3" id="KW-1185">Reference proteome</keyword>
<proteinExistence type="predicted"/>
<evidence type="ECO:0000313" key="3">
    <source>
        <dbReference type="Proteomes" id="UP001176059"/>
    </source>
</evidence>
<sequence>MPITPAAAFFAPDDFPELSLNWGDREFEIVRGPDETPFRVTVDELITTIQTSLALGRGWKICVIPCYPEIARVMNHTIPGDCDAYLSYIKEGHLYRSKTIITYSCYFNASQLATLRDEKKISDSLNRDTTTRFPKPPRREVNTKVAESITGATLANFTKTDMDQSILFAGLMAHARETQRKNLWKLKKQTTLPKATRGAERYAISESGSQSTTMGLNAKISKWRLTSTKNTAARRDEEDMDTASCDVETNDQEGGPSGEGPSNS</sequence>
<name>A0AA38J8Z9_9AGAR</name>
<reference evidence="2" key="2">
    <citation type="journal article" date="2023" name="Proc. Natl. Acad. Sci. U.S.A.">
        <title>A global phylogenomic analysis of the shiitake genus Lentinula.</title>
        <authorList>
            <person name="Sierra-Patev S."/>
            <person name="Min B."/>
            <person name="Naranjo-Ortiz M."/>
            <person name="Looney B."/>
            <person name="Konkel Z."/>
            <person name="Slot J.C."/>
            <person name="Sakamoto Y."/>
            <person name="Steenwyk J.L."/>
            <person name="Rokas A."/>
            <person name="Carro J."/>
            <person name="Camarero S."/>
            <person name="Ferreira P."/>
            <person name="Molpeceres G."/>
            <person name="Ruiz-Duenas F.J."/>
            <person name="Serrano A."/>
            <person name="Henrissat B."/>
            <person name="Drula E."/>
            <person name="Hughes K.W."/>
            <person name="Mata J.L."/>
            <person name="Ishikawa N.K."/>
            <person name="Vargas-Isla R."/>
            <person name="Ushijima S."/>
            <person name="Smith C.A."/>
            <person name="Donoghue J."/>
            <person name="Ahrendt S."/>
            <person name="Andreopoulos W."/>
            <person name="He G."/>
            <person name="LaButti K."/>
            <person name="Lipzen A."/>
            <person name="Ng V."/>
            <person name="Riley R."/>
            <person name="Sandor L."/>
            <person name="Barry K."/>
            <person name="Martinez A.T."/>
            <person name="Xiao Y."/>
            <person name="Gibbons J.G."/>
            <person name="Terashima K."/>
            <person name="Grigoriev I.V."/>
            <person name="Hibbett D."/>
        </authorList>
    </citation>
    <scope>NUCLEOTIDE SEQUENCE</scope>
    <source>
        <strain evidence="2">ET3784</strain>
    </source>
</reference>
<dbReference type="EMBL" id="JANVFO010000069">
    <property type="protein sequence ID" value="KAJ3718596.1"/>
    <property type="molecule type" value="Genomic_DNA"/>
</dbReference>
<feature type="region of interest" description="Disordered" evidence="1">
    <location>
        <begin position="225"/>
        <end position="264"/>
    </location>
</feature>